<feature type="compositionally biased region" description="Low complexity" evidence="5">
    <location>
        <begin position="4537"/>
        <end position="4553"/>
    </location>
</feature>
<dbReference type="SUPFAM" id="SSF48371">
    <property type="entry name" value="ARM repeat"/>
    <property type="match status" value="1"/>
</dbReference>
<evidence type="ECO:0000313" key="9">
    <source>
        <dbReference type="Proteomes" id="UP000747399"/>
    </source>
</evidence>
<feature type="region of interest" description="Disordered" evidence="5">
    <location>
        <begin position="3900"/>
        <end position="3936"/>
    </location>
</feature>
<dbReference type="InterPro" id="IPR050517">
    <property type="entry name" value="DDR_Repair_Kinase"/>
</dbReference>
<feature type="repeat" description="HEAT" evidence="3">
    <location>
        <begin position="50"/>
        <end position="88"/>
    </location>
</feature>
<comment type="caution">
    <text evidence="8">The sequence shown here is derived from an EMBL/GenBank/DDBJ whole genome shotgun (WGS) entry which is preliminary data.</text>
</comment>
<gene>
    <name evidence="8" type="ORF">Vafri_7317</name>
</gene>
<organism evidence="8 9">
    <name type="scientific">Volvox africanus</name>
    <dbReference type="NCBI Taxonomy" id="51714"/>
    <lineage>
        <taxon>Eukaryota</taxon>
        <taxon>Viridiplantae</taxon>
        <taxon>Chlorophyta</taxon>
        <taxon>core chlorophytes</taxon>
        <taxon>Chlorophyceae</taxon>
        <taxon>CS clade</taxon>
        <taxon>Chlamydomonadales</taxon>
        <taxon>Volvocaceae</taxon>
        <taxon>Volvox</taxon>
    </lineage>
</organism>
<feature type="domain" description="FATC" evidence="7">
    <location>
        <begin position="4693"/>
        <end position="4725"/>
    </location>
</feature>
<dbReference type="InterPro" id="IPR003152">
    <property type="entry name" value="FATC_dom"/>
</dbReference>
<feature type="compositionally biased region" description="Basic residues" evidence="5">
    <location>
        <begin position="3501"/>
        <end position="3510"/>
    </location>
</feature>
<dbReference type="SUPFAM" id="SSF56112">
    <property type="entry name" value="Protein kinase-like (PK-like)"/>
    <property type="match status" value="1"/>
</dbReference>
<dbReference type="Pfam" id="PF02260">
    <property type="entry name" value="FATC"/>
    <property type="match status" value="1"/>
</dbReference>
<feature type="region of interest" description="Disordered" evidence="5">
    <location>
        <begin position="1379"/>
        <end position="1478"/>
    </location>
</feature>
<dbReference type="PANTHER" id="PTHR11139:SF124">
    <property type="entry name" value="NON-SPECIFIC SERINE_THREONINE PROTEIN KINASE"/>
    <property type="match status" value="1"/>
</dbReference>
<feature type="region of interest" description="Disordered" evidence="5">
    <location>
        <begin position="916"/>
        <end position="938"/>
    </location>
</feature>
<feature type="compositionally biased region" description="Low complexity" evidence="5">
    <location>
        <begin position="1758"/>
        <end position="1769"/>
    </location>
</feature>
<evidence type="ECO:0000256" key="1">
    <source>
        <dbReference type="ARBA" id="ARBA00022737"/>
    </source>
</evidence>
<dbReference type="SMART" id="SM01343">
    <property type="entry name" value="FATC"/>
    <property type="match status" value="1"/>
</dbReference>
<dbReference type="PANTHER" id="PTHR11139">
    <property type="entry name" value="ATAXIA TELANGIECTASIA MUTATED ATM -RELATED"/>
    <property type="match status" value="1"/>
</dbReference>
<sequence length="4725" mass="490469">MMAHEIPPQFRAALNPREPATLRAERLWALLGELTTPQGLLHAVLWLPPAWPHLLQLLSDPHPEVRAAAVQLLGHLGAVLAGRREPSLVGRMPSSALLDWGLALLSPTSTLPAAQRMTADAKESALAALHLCAAAMSPPEVAPFAQPLLRLTMALLEATTTPPRLLGPLLRLLLTVLPAVPLAALGQGFGDLVDLLCGWALEPLVATEDRHLITLILHALRPQWHSHPDLAASLTENMFNDVKSASTSTAAAVSAAAAATMSVEGITDATNQAAACMQLVQLLCDIFSAASLRHPPLTGFCNLEDLARGSQDPTGRQDTAQPTQPVALQEPPLKAPEGGLQTSQVNRLHPQPNLQHHVLLPDKQQQFPQQHQLRGPATMHFSGNVQTHPVGVLPPRSRTSPTPPLALTAILLTRPGVATVRHLLSLYPRLLGTLREVRDSLARLNVVSGGVPQLKSSDAESWAFRLCSCVEILADSVGSCVTGIDPRDVDEVWEGLGDGVLGRLAALTLDEQNQGAQRADAYQVEAAKVASTSLSSDNAVGPYGAVGAVAATVAPKAVGICNRSEVSPAGAHGQDLEGDDGSGSGSETTLTTPHNLDQISRTRDRGSSLRLWALRTALEWTLSLLSGSADGGQGVSGACWDKRPSGPGPDAEALSGFAVKLLVIIMEQDADVGRRLLVELVLEGQRGSMGVCGLRSSPCISSVAVAAKLLQTLLSHDHQGLVSASFDWVLEDLRLRLAILRPGTAPSAPPQPLCPVSNAATVEGSNFCDAKAAAAASFNCAVLQAACQRNLLSSKNLLRVEAAMWRGLRTATSPSVLQPVSDQTPLPQQSATAPDSTQPSEDALANGEREALLTQVKSMPGERAGVVSAPAQGPAQKWQPLPLSVTASLYDAWSSSAVALIAAVCRPGCTGSSATYSTCPDDRSELSGVSKAPDKDPQSSIDNLAASAAARTCCGPYLHAIRALQTGFGRNNGIGSLLQLRAVLALQRLLKHSAIVASGALRCEQLFHLALQAVSAGATSWDARVRASAVDCAADLVSNVLHPMLLPLAPGGNQVVGAHVEEWVPLPPLPPPPRAEALAPLVALAFDALADPAAPAARLATTLLETALVTTLRGPGMCGAWVPVWQDSLAVAPARRAPRVQQVARLLELVFQSSAAQGSVLLRKHIPTTSAGGPGANDDGDAGGRIEALQRMALSMLPAETSGLATSGGERSSTEVAMDPEGRSGAALVWMALQEGAKHMVVTRLRTHLGGPTQTLGALERMLQVTYSRLSQERRDAGPTEVGAAGRESAWLVLELVGALERAVSHAAEGHAGRDALPQPILAFFAANKKVCEEWFTRMRELLARIATTASVHHHAAHHGLLRLRDMCGTMRQMLASLAKERSKTAAPPGGPQTDAKGGVSGLVDGSQAAVVGASPSAASANLPPQPSAQRTGGKHLHRRGGAGGETAPNQQPQAQQQQQQQQSSAIAPGAAGSGAAASAGAAGTVGAEEATTAPSAVQQLETHLRRLAFAVIEVLKLVGAALLAMGEADSLQGLHNWAVREFEPLLQGAHLPGAGAVAAVTALTAADAPASFEPGLGGPGPSTFRRRAESARGARGGSKQQKDAFAWLLGLSLQASGSYEQALVSYNAFLAPAQATAALTAAGGSIAPPAQTPSSTASLELAAAAQSFVIERVAECYAALTDWSGLQSLVGAFSHTATVEPAVAGWWPSAAASIEHKFRALAAFDTAGPQSASVNAVPGDTNTNVLLTALRALEGATAAPQPRAAAPGGSTGLPPPSITSPGLRPSPRDLIVIREATSLELNRLLDRLRASAYSEPTGQKELLLQASCLSSVIRALNLGDERRTSGSSEPWDGLLVPLALRVAPVDKGTVKKIATAGSTSGLGFGLGRVLLTPDGGLQAAVVRDVSVAAELLRAVRAADPRLKRPGTQALSVEHIRAAASTGNWNLAIRLVQAATARVLDSEGGIAAGGRAVLSVVHSLLNTSSGKLLPGQVVELQLRALLPHLSSLAAPADDSTTPKLKSWRASDVDSDDLACALCTLARWMVKAGAAALHHHPPAAPSHGPQQHHPGNLHPHAHPRPSGAESIAPSRHLTAQPPVGSPPGFSQSHIQHGQSHHLQHHRPQGLQHAPPGFMGATTVGRSAAGAAGALKWLDAADWPALSSHLQRQLVVQHTAEAHNDTVPSAHLAFLVPEALLQFCYAPAACCLRALQLSPRLARAWKAWGDLLFRATKEHRARMVRSQPPGPPPGGGPNGGMTSGEAASATVSGDTSGTWAAVGYGAAAVAYCRYLELSYSHDGAARPEEVLPVLLQLLHVAVRHAAPIEQLLEVQLTAVPPPAWFGITPQLLAQLPGSSGAARRLLGLLLHAVGQAAPSLVLYPAVIEMRTADAATAVAAMIPGDGNDADSSGTQPTATGTSCASMVPELRALLANLGRSCPRLLADVEVLVAEMERLTVLWDERWAALLAEVEVEIARRAVSLQAEAARVADDTSLTAEQRQALLSSRYSTLMAPAVMLLERQLRATAAMSPETPRERWFATEVLPRLRAAAASLRDGAGVSDWARPSQAWAPLRAAAATLARQQRQPLPPMSELSPRLAALQDSEVPMPGFHADDSAGGALMPSGLMAQPPAARLSDGAAASGDLTTAGWGPATVTVASVYSELVALNTKTRPKRVALLGSDGRTYAYLLKGREDLRMDERLMQVLRAINLMLQADPTAATRGLATVRCYSVTPLGPRAGLIQWVPATTSLFGVFREWQTATLERHAAMVAARQEGVVKALAEGGSPPPEVEPPPQAAANRPMDLFYSTLVSALQERGLSSATPRRNWPTDLLRAVFSSLAASAPKQLLARVLWVGGGSAALAWRRQQRYSRSLAVMSCVGYLLGLGDRHPDNILLEGREAGVVHIDYNVCWEKGIKLRVPEVVPFRLTQMLSTALGVGGLEGVFRTACEATLGCLRRHREALVGLADAVLSDPGVDWAVEREEMAARQDMELAVALNLFVSRAEEAQRQLQQAEEELPAVLEGPVGVLLSYVEAQTFAEAMRSAATEAQQRIQQAKSALEAANRAETEAGAIVAAAAQEAASLAAEGNALSNAVPQLLQQCGDWAQQHAGTLGVLRDGSFLEGTLACGASWRAVESGCVLGLLGPVQAPGHAPLTAATPLALIPAIMGGDSIAVGQLPEESLFSCYECDRQATDVLGNREAALSDAVGALTQYGTIVRKLLPPSYPASSYHHRWAQALAALAAGGLSMPAVAQAQALAPREPRPLDVATAWQALRGAQRLATAAAIVFAPGSPDAAVAMSGYVAGVRVSGRELAGAVAAAGKAFGDAMAGVVVDAQARAQERQAAAATTTVGRIGNVVGSSVTHLARGLVELLQRHITPRPKSELRAPGGEASNQGAGAATSPVVAALTAALLKLVQTAKGRNEVLGTYTGQQSNLSQTKEIADDIEAILQDFLRVQGEVASLAAVTTALAGAELAAPVLGMADLAFGANFCHSAASPPLPPHSSHHQRHRPSHPGESPCVISREATPDLCGNLGAAAGRCPLPWLAAAADTCGRWPELMQCLAADVAPELAGQLHVGSGGVSAGDTSGVGGAGSAAAPPSTPIAQAAADLHALLRPIEESLQAGRDAHTRLGALAELTATYHDRRAELLCRLTDSGPNDSTSIGDWIESSVLTSGQMTAPVRESLEADLQALDAAWASRDAVAASLSAAAAMATDALVVALRGFYTAVLGPGRVPIELQAFDAAAATYAAAVGMEGWAEAGSGGHVAVAAMVAWWDAVTESLEGIRHYGDRELGSPGAGNGTPGPAGSHFGVPPMMWPLHRCVEVAQLVEQSLRTCSQALRMTAPAGTDGSLADAYSVVMQVLTRRATEHAAGRFSAHFGHFLTSMEAHLTAFQEHCKSPALLDHSRDDSTSTGAGNAEPGDGGGAGGGSQTGCADWGTGVPELVPFTDFDPGVAGEGEVLGCLEDADDKAPNGSGSLSDDGVAWLEYNDESGNDNGGLCSDNDHGYDLDLGLDLDLDDGFGGGSEDVEERGVGGFDGTSHGEGSGRGADSDVDSRRGRRRASQAPPPPPSLPEEISTLVECLAASAASAAVTGGVAAIDPASQPIATPSATTWAAGPDARAARAARLQRLAAYEWMHEHHLLQALPTGDPRVGQALAQFFAAQAADPLQPSARVTSSSRLGLLTQLQSALDALPQLEQAVSGWEAASNDAVSQVMAVLRNAPERYPIDTALAAQRAGMLMGRRQQWLGESRGVVMRVCQVAEALLQFEYSRQGITWSSGTAAVADGFATHCQLLGRAEVLATLAAGGSEAGRAAAVAEASQRATEAARQAADARYALEVAKYEEVAASSQLQAHLPQLVARSLDLVEAVAEAEPVVRGLVHLLTNKLGPALKELSSVTAQHSAASDVASVTASVTAHYKRSYQAVEALAAVLPTTLASLAAADAAFPLPAEMANEVGFLSAQLLGGPAAAAETGKRAMALLQHMTAPTAALQPVAHTVLELPRALGQLRSELNILAAAAGSIAAAVESKHLLPALDEQPQQQIQQQGQSHGQTPPQMPSAGASDTPYDMVDSASTESRTPADARAIGTPQAEASGQGSVAPGHGISAAKSASATSAPGTGGPVRLPQQRLVHAATADHLQHHRSRRSAANEARRRAFAASALRRFIAKLEGREGEGAAAGVIIGTTAAASAQQQNLSVSDQVDLLVRQATSVDRLSQMYEGWTAWL</sequence>
<feature type="region of interest" description="Disordered" evidence="5">
    <location>
        <begin position="1572"/>
        <end position="1598"/>
    </location>
</feature>
<dbReference type="Gene3D" id="1.25.10.10">
    <property type="entry name" value="Leucine-rich Repeat Variant"/>
    <property type="match status" value="1"/>
</dbReference>
<keyword evidence="4" id="KW-0175">Coiled coil</keyword>
<dbReference type="InterPro" id="IPR000403">
    <property type="entry name" value="PI3/4_kinase_cat_dom"/>
</dbReference>
<feature type="coiled-coil region" evidence="4">
    <location>
        <begin position="2993"/>
        <end position="3062"/>
    </location>
</feature>
<feature type="compositionally biased region" description="Polar residues" evidence="5">
    <location>
        <begin position="311"/>
        <end position="326"/>
    </location>
</feature>
<feature type="compositionally biased region" description="Gly residues" evidence="5">
    <location>
        <begin position="4031"/>
        <end position="4045"/>
    </location>
</feature>
<dbReference type="PROSITE" id="PS50077">
    <property type="entry name" value="HEAT_REPEAT"/>
    <property type="match status" value="1"/>
</dbReference>
<feature type="compositionally biased region" description="Low complexity" evidence="5">
    <location>
        <begin position="1446"/>
        <end position="1478"/>
    </location>
</feature>
<dbReference type="GO" id="GO:0004674">
    <property type="term" value="F:protein serine/threonine kinase activity"/>
    <property type="evidence" value="ECO:0007669"/>
    <property type="project" value="InterPro"/>
</dbReference>
<feature type="region of interest" description="Disordered" evidence="5">
    <location>
        <begin position="568"/>
        <end position="601"/>
    </location>
</feature>
<feature type="region of interest" description="Disordered" evidence="5">
    <location>
        <begin position="3495"/>
        <end position="3518"/>
    </location>
</feature>
<feature type="compositionally biased region" description="Low complexity" evidence="5">
    <location>
        <begin position="1406"/>
        <end position="1423"/>
    </location>
</feature>
<feature type="region of interest" description="Disordered" evidence="5">
    <location>
        <begin position="2054"/>
        <end position="2136"/>
    </location>
</feature>
<feature type="domain" description="PI3K/PI4K catalytic" evidence="6">
    <location>
        <begin position="2656"/>
        <end position="3018"/>
    </location>
</feature>
<proteinExistence type="predicted"/>
<dbReference type="PROSITE" id="PS51190">
    <property type="entry name" value="FATC"/>
    <property type="match status" value="1"/>
</dbReference>
<evidence type="ECO:0000259" key="7">
    <source>
        <dbReference type="PROSITE" id="PS51190"/>
    </source>
</evidence>
<dbReference type="Gene3D" id="3.30.1010.10">
    <property type="entry name" value="Phosphatidylinositol 3-kinase Catalytic Subunit, Chain A, domain 4"/>
    <property type="match status" value="1"/>
</dbReference>
<feature type="region of interest" description="Disordered" evidence="5">
    <location>
        <begin position="4536"/>
        <end position="4623"/>
    </location>
</feature>
<dbReference type="GO" id="GO:0000184">
    <property type="term" value="P:nuclear-transcribed mRNA catabolic process, nonsense-mediated decay"/>
    <property type="evidence" value="ECO:0007669"/>
    <property type="project" value="UniProtKB-KW"/>
</dbReference>
<dbReference type="Pfam" id="PF15785">
    <property type="entry name" value="SMG1"/>
    <property type="match status" value="2"/>
</dbReference>
<reference evidence="8" key="1">
    <citation type="journal article" date="2021" name="Proc. Natl. Acad. Sci. U.S.A.">
        <title>Three genomes in the algal genus Volvox reveal the fate of a haploid sex-determining region after a transition to homothallism.</title>
        <authorList>
            <person name="Yamamoto K."/>
            <person name="Hamaji T."/>
            <person name="Kawai-Toyooka H."/>
            <person name="Matsuzaki R."/>
            <person name="Takahashi F."/>
            <person name="Nishimura Y."/>
            <person name="Kawachi M."/>
            <person name="Noguchi H."/>
            <person name="Minakuchi Y."/>
            <person name="Umen J.G."/>
            <person name="Toyoda A."/>
            <person name="Nozaki H."/>
        </authorList>
    </citation>
    <scope>NUCLEOTIDE SEQUENCE</scope>
    <source>
        <strain evidence="8">NIES-3780</strain>
    </source>
</reference>
<dbReference type="EMBL" id="BNCO01000010">
    <property type="protein sequence ID" value="GIL51280.1"/>
    <property type="molecule type" value="Genomic_DNA"/>
</dbReference>
<evidence type="ECO:0000256" key="2">
    <source>
        <dbReference type="ARBA" id="ARBA00023161"/>
    </source>
</evidence>
<dbReference type="FunFam" id="1.10.1070.11:FF:000096">
    <property type="entry name" value="Phosphatidylinositol 3-kinase-related protein kinase"/>
    <property type="match status" value="1"/>
</dbReference>
<dbReference type="SMART" id="SM00146">
    <property type="entry name" value="PI3Kc"/>
    <property type="match status" value="1"/>
</dbReference>
<dbReference type="GO" id="GO:0005634">
    <property type="term" value="C:nucleus"/>
    <property type="evidence" value="ECO:0007669"/>
    <property type="project" value="TreeGrafter"/>
</dbReference>
<feature type="compositionally biased region" description="Basic residues" evidence="5">
    <location>
        <begin position="2113"/>
        <end position="2122"/>
    </location>
</feature>
<dbReference type="InterPro" id="IPR011989">
    <property type="entry name" value="ARM-like"/>
</dbReference>
<dbReference type="Gene3D" id="1.10.1070.11">
    <property type="entry name" value="Phosphatidylinositol 3-/4-kinase, catalytic domain"/>
    <property type="match status" value="1"/>
</dbReference>
<evidence type="ECO:0000313" key="8">
    <source>
        <dbReference type="EMBL" id="GIL51280.1"/>
    </source>
</evidence>
<keyword evidence="9" id="KW-1185">Reference proteome</keyword>
<evidence type="ECO:0000256" key="5">
    <source>
        <dbReference type="SAM" id="MobiDB-lite"/>
    </source>
</evidence>
<dbReference type="InterPro" id="IPR000357">
    <property type="entry name" value="HEAT"/>
</dbReference>
<feature type="compositionally biased region" description="Polar residues" evidence="5">
    <location>
        <begin position="814"/>
        <end position="840"/>
    </location>
</feature>
<feature type="region of interest" description="Disordered" evidence="5">
    <location>
        <begin position="814"/>
        <end position="845"/>
    </location>
</feature>
<feature type="region of interest" description="Disordered" evidence="5">
    <location>
        <begin position="4018"/>
        <end position="4072"/>
    </location>
</feature>
<feature type="compositionally biased region" description="Gly residues" evidence="5">
    <location>
        <begin position="3919"/>
        <end position="3929"/>
    </location>
</feature>
<evidence type="ECO:0000259" key="6">
    <source>
        <dbReference type="PROSITE" id="PS50290"/>
    </source>
</evidence>
<dbReference type="PROSITE" id="PS50290">
    <property type="entry name" value="PI3_4_KINASE_3"/>
    <property type="match status" value="1"/>
</dbReference>
<evidence type="ECO:0008006" key="10">
    <source>
        <dbReference type="Google" id="ProtNLM"/>
    </source>
</evidence>
<feature type="region of interest" description="Disordered" evidence="5">
    <location>
        <begin position="308"/>
        <end position="340"/>
    </location>
</feature>
<protein>
    <recommendedName>
        <fullName evidence="10">Non-specific serine/threonine protein kinase</fullName>
    </recommendedName>
</protein>
<dbReference type="InterPro" id="IPR021133">
    <property type="entry name" value="HEAT_type_2"/>
</dbReference>
<feature type="compositionally biased region" description="Low complexity" evidence="5">
    <location>
        <begin position="4605"/>
        <end position="4615"/>
    </location>
</feature>
<accession>A0A8J4B0I9</accession>
<feature type="compositionally biased region" description="Low complexity" evidence="5">
    <location>
        <begin position="2060"/>
        <end position="2069"/>
    </location>
</feature>
<keyword evidence="1" id="KW-0677">Repeat</keyword>
<dbReference type="InterPro" id="IPR036940">
    <property type="entry name" value="PI3/4_kinase_cat_sf"/>
</dbReference>
<evidence type="ECO:0000256" key="3">
    <source>
        <dbReference type="PROSITE-ProRule" id="PRU00103"/>
    </source>
</evidence>
<name>A0A8J4B0I9_9CHLO</name>
<feature type="region of interest" description="Disordered" evidence="5">
    <location>
        <begin position="1758"/>
        <end position="1786"/>
    </location>
</feature>
<dbReference type="InterPro" id="IPR031559">
    <property type="entry name" value="SMG1"/>
</dbReference>
<dbReference type="Pfam" id="PF02985">
    <property type="entry name" value="HEAT"/>
    <property type="match status" value="1"/>
</dbReference>
<dbReference type="InterPro" id="IPR016024">
    <property type="entry name" value="ARM-type_fold"/>
</dbReference>
<feature type="region of interest" description="Disordered" evidence="5">
    <location>
        <begin position="2234"/>
        <end position="2264"/>
    </location>
</feature>
<keyword evidence="2" id="KW-0866">Nonsense-mediated mRNA decay</keyword>
<dbReference type="Proteomes" id="UP000747399">
    <property type="component" value="Unassembled WGS sequence"/>
</dbReference>
<dbReference type="InterPro" id="IPR011009">
    <property type="entry name" value="Kinase-like_dom_sf"/>
</dbReference>
<evidence type="ECO:0000256" key="4">
    <source>
        <dbReference type="SAM" id="Coils"/>
    </source>
</evidence>
<dbReference type="Pfam" id="PF00454">
    <property type="entry name" value="PI3_PI4_kinase"/>
    <property type="match status" value="1"/>
</dbReference>